<dbReference type="WBParaSite" id="PgR001X_g113_t01">
    <property type="protein sequence ID" value="PgR001X_g113_t01"/>
    <property type="gene ID" value="PgR001X_g113"/>
</dbReference>
<accession>A0A915A6M2</accession>
<reference evidence="3" key="1">
    <citation type="submission" date="2022-11" db="UniProtKB">
        <authorList>
            <consortium name="WormBaseParasite"/>
        </authorList>
    </citation>
    <scope>IDENTIFICATION</scope>
</reference>
<dbReference type="AlphaFoldDB" id="A0A915A6M2"/>
<dbReference type="Proteomes" id="UP000887569">
    <property type="component" value="Unplaced"/>
</dbReference>
<sequence length="60" mass="6275">MSACASSSTFWALSIASRSCVVSLAIVDVSATRASCAARCSCFHLVLARCFQVDSKASQL</sequence>
<name>A0A915A6M2_PARUN</name>
<protein>
    <submittedName>
        <fullName evidence="3">Secreted protein</fullName>
    </submittedName>
</protein>
<keyword evidence="1" id="KW-0732">Signal</keyword>
<proteinExistence type="predicted"/>
<feature type="chain" id="PRO_5037226387" evidence="1">
    <location>
        <begin position="32"/>
        <end position="60"/>
    </location>
</feature>
<evidence type="ECO:0000256" key="1">
    <source>
        <dbReference type="SAM" id="SignalP"/>
    </source>
</evidence>
<feature type="signal peptide" evidence="1">
    <location>
        <begin position="1"/>
        <end position="31"/>
    </location>
</feature>
<evidence type="ECO:0000313" key="2">
    <source>
        <dbReference type="Proteomes" id="UP000887569"/>
    </source>
</evidence>
<keyword evidence="2" id="KW-1185">Reference proteome</keyword>
<evidence type="ECO:0000313" key="3">
    <source>
        <dbReference type="WBParaSite" id="PgR001X_g113_t01"/>
    </source>
</evidence>
<organism evidence="2 3">
    <name type="scientific">Parascaris univalens</name>
    <name type="common">Nematode worm</name>
    <dbReference type="NCBI Taxonomy" id="6257"/>
    <lineage>
        <taxon>Eukaryota</taxon>
        <taxon>Metazoa</taxon>
        <taxon>Ecdysozoa</taxon>
        <taxon>Nematoda</taxon>
        <taxon>Chromadorea</taxon>
        <taxon>Rhabditida</taxon>
        <taxon>Spirurina</taxon>
        <taxon>Ascaridomorpha</taxon>
        <taxon>Ascaridoidea</taxon>
        <taxon>Ascarididae</taxon>
        <taxon>Parascaris</taxon>
    </lineage>
</organism>